<reference evidence="8" key="1">
    <citation type="submission" date="2025-08" db="UniProtKB">
        <authorList>
            <consortium name="RefSeq"/>
        </authorList>
    </citation>
    <scope>IDENTIFICATION</scope>
    <source>
        <strain evidence="8">S238N-H82</strain>
        <tissue evidence="8">Testes</tissue>
    </source>
</reference>
<evidence type="ECO:0000256" key="1">
    <source>
        <dbReference type="ARBA" id="ARBA00004613"/>
    </source>
</evidence>
<keyword evidence="2" id="KW-0964">Secreted</keyword>
<sequence>MDVKALVSLLLVSVVTSEVHEDSCSRQLNNSQNITVLAPAGAKGEQGATGRQGPKGDLGTIGARGVPGKLGPSGPKGEKGHRGERGPVGERGPPGSSPPAPSVVAFSVARTADVSKTSSDTLVTYDIVITNVGGAFNTGTGKFVAVISGVYFFTFTGKTDYKPKFHYKAHLMKNEEIVVSLHENNGNLGQHNSGSNSAVLRLLPGDQVWVRLDGDGRSLVGTKNHEGSRFLTFSGFLIHAD</sequence>
<evidence type="ECO:0000259" key="6">
    <source>
        <dbReference type="PROSITE" id="PS50871"/>
    </source>
</evidence>
<dbReference type="KEGG" id="bfo:118408014"/>
<keyword evidence="3 5" id="KW-0732">Signal</keyword>
<protein>
    <submittedName>
        <fullName evidence="8">Complement C1q tumor necrosis factor-related protein 3-like</fullName>
    </submittedName>
</protein>
<dbReference type="OMA" id="MVCDPFP"/>
<dbReference type="PRINTS" id="PR00007">
    <property type="entry name" value="COMPLEMNTC1Q"/>
</dbReference>
<dbReference type="InterPro" id="IPR050392">
    <property type="entry name" value="Collagen/C1q_domain"/>
</dbReference>
<dbReference type="AlphaFoldDB" id="A0A9J7KI69"/>
<gene>
    <name evidence="8" type="primary">LOC118408014</name>
</gene>
<dbReference type="Pfam" id="PF00386">
    <property type="entry name" value="C1q"/>
    <property type="match status" value="1"/>
</dbReference>
<evidence type="ECO:0000313" key="8">
    <source>
        <dbReference type="RefSeq" id="XP_035664519.1"/>
    </source>
</evidence>
<dbReference type="RefSeq" id="XP_035664519.1">
    <property type="nucleotide sequence ID" value="XM_035808626.1"/>
</dbReference>
<dbReference type="PANTHER" id="PTHR15427:SF50">
    <property type="entry name" value="COMPLEMENT C1Q TUMOR NECROSIS FACTOR-RELATED PROTEIN 2-LIKE"/>
    <property type="match status" value="1"/>
</dbReference>
<accession>A0A9J7KI69</accession>
<feature type="region of interest" description="Disordered" evidence="4">
    <location>
        <begin position="40"/>
        <end position="100"/>
    </location>
</feature>
<dbReference type="Gene3D" id="2.60.120.40">
    <property type="match status" value="1"/>
</dbReference>
<feature type="chain" id="PRO_5039937248" evidence="5">
    <location>
        <begin position="18"/>
        <end position="241"/>
    </location>
</feature>
<dbReference type="InterPro" id="IPR008160">
    <property type="entry name" value="Collagen"/>
</dbReference>
<dbReference type="PANTHER" id="PTHR15427">
    <property type="entry name" value="EMILIN ELASTIN MICROFIBRIL INTERFACE-LOCATED PROTEIN ELASTIN MICROFIBRIL INTERFACER"/>
    <property type="match status" value="1"/>
</dbReference>
<keyword evidence="7" id="KW-1185">Reference proteome</keyword>
<evidence type="ECO:0000256" key="5">
    <source>
        <dbReference type="SAM" id="SignalP"/>
    </source>
</evidence>
<evidence type="ECO:0000256" key="2">
    <source>
        <dbReference type="ARBA" id="ARBA00022525"/>
    </source>
</evidence>
<feature type="signal peptide" evidence="5">
    <location>
        <begin position="1"/>
        <end position="17"/>
    </location>
</feature>
<dbReference type="Pfam" id="PF01391">
    <property type="entry name" value="Collagen"/>
    <property type="match status" value="1"/>
</dbReference>
<evidence type="ECO:0000313" key="7">
    <source>
        <dbReference type="Proteomes" id="UP000001554"/>
    </source>
</evidence>
<dbReference type="Proteomes" id="UP000001554">
    <property type="component" value="Unplaced"/>
</dbReference>
<dbReference type="PROSITE" id="PS50871">
    <property type="entry name" value="C1Q"/>
    <property type="match status" value="1"/>
</dbReference>
<comment type="subcellular location">
    <subcellularLocation>
        <location evidence="1">Secreted</location>
    </subcellularLocation>
</comment>
<dbReference type="SUPFAM" id="SSF49842">
    <property type="entry name" value="TNF-like"/>
    <property type="match status" value="1"/>
</dbReference>
<feature type="compositionally biased region" description="Basic and acidic residues" evidence="4">
    <location>
        <begin position="76"/>
        <end position="88"/>
    </location>
</feature>
<dbReference type="SMART" id="SM00110">
    <property type="entry name" value="C1Q"/>
    <property type="match status" value="1"/>
</dbReference>
<evidence type="ECO:0000256" key="4">
    <source>
        <dbReference type="SAM" id="MobiDB-lite"/>
    </source>
</evidence>
<organism evidence="7 8">
    <name type="scientific">Branchiostoma floridae</name>
    <name type="common">Florida lancelet</name>
    <name type="synonym">Amphioxus</name>
    <dbReference type="NCBI Taxonomy" id="7739"/>
    <lineage>
        <taxon>Eukaryota</taxon>
        <taxon>Metazoa</taxon>
        <taxon>Chordata</taxon>
        <taxon>Cephalochordata</taxon>
        <taxon>Leptocardii</taxon>
        <taxon>Amphioxiformes</taxon>
        <taxon>Branchiostomatidae</taxon>
        <taxon>Branchiostoma</taxon>
    </lineage>
</organism>
<proteinExistence type="predicted"/>
<dbReference type="InterPro" id="IPR001073">
    <property type="entry name" value="C1q_dom"/>
</dbReference>
<feature type="domain" description="C1q" evidence="6">
    <location>
        <begin position="99"/>
        <end position="241"/>
    </location>
</feature>
<dbReference type="InterPro" id="IPR008983">
    <property type="entry name" value="Tumour_necrosis_fac-like_dom"/>
</dbReference>
<dbReference type="OrthoDB" id="6154955at2759"/>
<dbReference type="GO" id="GO:0005576">
    <property type="term" value="C:extracellular region"/>
    <property type="evidence" value="ECO:0007669"/>
    <property type="project" value="UniProtKB-SubCell"/>
</dbReference>
<evidence type="ECO:0000256" key="3">
    <source>
        <dbReference type="ARBA" id="ARBA00022729"/>
    </source>
</evidence>
<dbReference type="GeneID" id="118408014"/>
<name>A0A9J7KI69_BRAFL</name>